<feature type="compositionally biased region" description="Polar residues" evidence="1">
    <location>
        <begin position="587"/>
        <end position="597"/>
    </location>
</feature>
<feature type="region of interest" description="Disordered" evidence="1">
    <location>
        <begin position="703"/>
        <end position="733"/>
    </location>
</feature>
<feature type="region of interest" description="Disordered" evidence="1">
    <location>
        <begin position="510"/>
        <end position="633"/>
    </location>
</feature>
<protein>
    <submittedName>
        <fullName evidence="2">Uncharacterized protein</fullName>
    </submittedName>
</protein>
<feature type="region of interest" description="Disordered" evidence="1">
    <location>
        <begin position="405"/>
        <end position="470"/>
    </location>
</feature>
<dbReference type="EMBL" id="JAAAJB010000021">
    <property type="protein sequence ID" value="KAG0269611.1"/>
    <property type="molecule type" value="Genomic_DNA"/>
</dbReference>
<feature type="compositionally biased region" description="Low complexity" evidence="1">
    <location>
        <begin position="831"/>
        <end position="845"/>
    </location>
</feature>
<dbReference type="AlphaFoldDB" id="A0A9P6UBQ0"/>
<name>A0A9P6UBQ0_9FUNG</name>
<feature type="compositionally biased region" description="Basic and acidic residues" evidence="1">
    <location>
        <begin position="608"/>
        <end position="623"/>
    </location>
</feature>
<feature type="compositionally biased region" description="Low complexity" evidence="1">
    <location>
        <begin position="705"/>
        <end position="733"/>
    </location>
</feature>
<evidence type="ECO:0000256" key="1">
    <source>
        <dbReference type="SAM" id="MobiDB-lite"/>
    </source>
</evidence>
<accession>A0A9P6UBQ0</accession>
<keyword evidence="3" id="KW-1185">Reference proteome</keyword>
<gene>
    <name evidence="2" type="ORF">DFQ27_002832</name>
</gene>
<feature type="compositionally biased region" description="Polar residues" evidence="1">
    <location>
        <begin position="438"/>
        <end position="448"/>
    </location>
</feature>
<comment type="caution">
    <text evidence="2">The sequence shown here is derived from an EMBL/GenBank/DDBJ whole genome shotgun (WGS) entry which is preliminary data.</text>
</comment>
<organism evidence="2 3">
    <name type="scientific">Actinomortierella ambigua</name>
    <dbReference type="NCBI Taxonomy" id="1343610"/>
    <lineage>
        <taxon>Eukaryota</taxon>
        <taxon>Fungi</taxon>
        <taxon>Fungi incertae sedis</taxon>
        <taxon>Mucoromycota</taxon>
        <taxon>Mortierellomycotina</taxon>
        <taxon>Mortierellomycetes</taxon>
        <taxon>Mortierellales</taxon>
        <taxon>Mortierellaceae</taxon>
        <taxon>Actinomortierella</taxon>
    </lineage>
</organism>
<reference evidence="2" key="1">
    <citation type="journal article" date="2020" name="Fungal Divers.">
        <title>Resolving the Mortierellaceae phylogeny through synthesis of multi-gene phylogenetics and phylogenomics.</title>
        <authorList>
            <person name="Vandepol N."/>
            <person name="Liber J."/>
            <person name="Desiro A."/>
            <person name="Na H."/>
            <person name="Kennedy M."/>
            <person name="Barry K."/>
            <person name="Grigoriev I.V."/>
            <person name="Miller A.N."/>
            <person name="O'Donnell K."/>
            <person name="Stajich J.E."/>
            <person name="Bonito G."/>
        </authorList>
    </citation>
    <scope>NUCLEOTIDE SEQUENCE</scope>
    <source>
        <strain evidence="2">BC1065</strain>
    </source>
</reference>
<dbReference type="Proteomes" id="UP000807716">
    <property type="component" value="Unassembled WGS sequence"/>
</dbReference>
<feature type="region of interest" description="Disordered" evidence="1">
    <location>
        <begin position="791"/>
        <end position="847"/>
    </location>
</feature>
<evidence type="ECO:0000313" key="2">
    <source>
        <dbReference type="EMBL" id="KAG0269611.1"/>
    </source>
</evidence>
<proteinExistence type="predicted"/>
<evidence type="ECO:0000313" key="3">
    <source>
        <dbReference type="Proteomes" id="UP000807716"/>
    </source>
</evidence>
<sequence length="923" mass="99621">MATVAERLASTHEELLTLYTTIPILTPCLDAIKTNQAQFVSLNNRIRQLQEEITTGHGKTDRMRKQLDWAFTLGKKADMERQYQTELKKVRLLESERRATLRQRDDVVTVRYKLHSDRDKLLHMTRQLKKLTESVFDRSKDPVANADFPEELYWQLELKECDEKIGKSRQDLGKSQMALTALSRAANLSEAALMAFLGYANAAYKVWSAEYALQASRKMRLYLRVELSLSNAYSNYQSARAAVPSVVQTMDLPLPASSAQEYFEHMGRTGLGRKLSPVKAFDKEPELRAFITHLRSCHRTVERIVEQETAFLNGLTKYRDSVVPRLAKIRRHVFQESCLGGFQIEGWEDEQGRSLLGPEADLLVRGGLIEVHESSARVAEAIAEAAAEAAAAAVSGSFAPVTLSMGGGSSGGRNEGEGPSGRHSRRSSRGEVGDTVNGGVSLTTGNAPSSSSSSSSPHGGAGVAGHSEQNDEGQMIVRVGRAPLSTVAPNNQLGSQVLMEVDRDRRARAAAAKVAASGSGSGGGGHGGSGSGSSGGIRSKFWRRDGSRSRSRSRARSRSVTESGEMEVLDSQSNILQGRRGSGQPILPQSFSLSRVSSGPEDAVVPTMDDRARISSTRSDGRPHQRPTHRHNVPSLSISHVDDIIGGEHHQVDAAGNEARPRVMTMDEYVGVGEVERAFDEGHMDADAGFVYAYLDPTRADQHRSLPASSSRAAANSLTSTSTGGSLSSTSSSSGVYIPFRHNGRSLSISTLNADAEYGPDLIPSYGEHRRHRPLNPEDVFVMAAPPSASFGSTWMGDQPPPFSETNDTNNIVSSSHRSHQQGALPPTPPLSSSSLSSSSSTTTLAGGLHRLRSRSLSPSPHNRMPLLHAAQLGSSSPQGLHSFGVTSGLACPDGLGRALGSISDEHLDHLDHRHNPPPEYTA</sequence>
<feature type="compositionally biased region" description="Polar residues" evidence="1">
    <location>
        <begin position="804"/>
        <end position="816"/>
    </location>
</feature>
<dbReference type="OrthoDB" id="2435841at2759"/>
<feature type="compositionally biased region" description="Gly residues" evidence="1">
    <location>
        <begin position="519"/>
        <end position="535"/>
    </location>
</feature>